<dbReference type="RefSeq" id="WP_146801655.1">
    <property type="nucleotide sequence ID" value="NZ_BJUK01000005.1"/>
</dbReference>
<sequence>MKGTDWRLAVVLMLGLAWSMGAAAEGRIFTRDGLAIGGTDPVAYFTQGQPVQGSPDYQLEWRDATWQFASAEHRDRFRADPEAYAPQYGGWCAWAAARGEAAATTPEAWKIVDDRLYLNYSRWIQWRWEADIPGHIEAADEHWPDIFPQ</sequence>
<dbReference type="OrthoDB" id="344729at2"/>
<keyword evidence="2" id="KW-1185">Reference proteome</keyword>
<comment type="caution">
    <text evidence="1">The sequence shown here is derived from an EMBL/GenBank/DDBJ whole genome shotgun (WGS) entry which is preliminary data.</text>
</comment>
<dbReference type="EMBL" id="BJUK01000005">
    <property type="protein sequence ID" value="GEK46376.1"/>
    <property type="molecule type" value="Genomic_DNA"/>
</dbReference>
<evidence type="ECO:0000313" key="2">
    <source>
        <dbReference type="Proteomes" id="UP000321275"/>
    </source>
</evidence>
<protein>
    <recommendedName>
        <fullName evidence="3">YHS domain-containing protein</fullName>
    </recommendedName>
</protein>
<organism evidence="1 2">
    <name type="scientific">Bisbaumannia pacifica</name>
    <dbReference type="NCBI Taxonomy" id="77098"/>
    <lineage>
        <taxon>Bacteria</taxon>
        <taxon>Pseudomonadati</taxon>
        <taxon>Pseudomonadota</taxon>
        <taxon>Gammaproteobacteria</taxon>
        <taxon>Oceanospirillales</taxon>
        <taxon>Halomonadaceae</taxon>
        <taxon>Bisbaumannia</taxon>
    </lineage>
</organism>
<dbReference type="AlphaFoldDB" id="A0A510X4N5"/>
<dbReference type="NCBIfam" id="NF041384">
    <property type="entry name" value="YHS_seleno_dom"/>
    <property type="match status" value="1"/>
</dbReference>
<name>A0A510X4N5_9GAMM</name>
<evidence type="ECO:0000313" key="1">
    <source>
        <dbReference type="EMBL" id="GEK46376.1"/>
    </source>
</evidence>
<reference evidence="1 2" key="1">
    <citation type="submission" date="2019-07" db="EMBL/GenBank/DDBJ databases">
        <title>Whole genome shotgun sequence of Halomonas pacifica NBRC 102220.</title>
        <authorList>
            <person name="Hosoyama A."/>
            <person name="Uohara A."/>
            <person name="Ohji S."/>
            <person name="Ichikawa N."/>
        </authorList>
    </citation>
    <scope>NUCLEOTIDE SEQUENCE [LARGE SCALE GENOMIC DNA]</scope>
    <source>
        <strain evidence="1 2">NBRC 102220</strain>
    </source>
</reference>
<accession>A0A510X4N5</accession>
<evidence type="ECO:0008006" key="3">
    <source>
        <dbReference type="Google" id="ProtNLM"/>
    </source>
</evidence>
<gene>
    <name evidence="1" type="ORF">HPA02_06590</name>
</gene>
<dbReference type="Proteomes" id="UP000321275">
    <property type="component" value="Unassembled WGS sequence"/>
</dbReference>
<proteinExistence type="predicted"/>